<protein>
    <submittedName>
        <fullName evidence="1">Uncharacterized protein</fullName>
    </submittedName>
</protein>
<gene>
    <name evidence="1" type="ORF">F0M16_00125</name>
</gene>
<sequence length="65" mass="7151">MALFPRLWFNFGLNIRTVNLKKTSPNNGAGFINKGKTRVSKAPLTSNLGTLLALHPFEHGRCNLG</sequence>
<proteinExistence type="predicted"/>
<dbReference type="EMBL" id="VUAA01000001">
    <property type="protein sequence ID" value="KAA1256426.1"/>
    <property type="molecule type" value="Genomic_DNA"/>
</dbReference>
<reference evidence="1 2" key="1">
    <citation type="submission" date="2019-09" db="EMBL/GenBank/DDBJ databases">
        <authorList>
            <person name="Kritzky A."/>
            <person name="Schelkanova E.Y."/>
            <person name="Alkhova Z.V."/>
            <person name="Smirnova N.I."/>
        </authorList>
    </citation>
    <scope>NUCLEOTIDE SEQUENCE [LARGE SCALE GENOMIC DNA]</scope>
    <source>
        <strain evidence="1 2">M1526</strain>
    </source>
</reference>
<name>A0A5Q6PNA6_VIBCL</name>
<accession>A0A5Q6PNA6</accession>
<comment type="caution">
    <text evidence="1">The sequence shown here is derived from an EMBL/GenBank/DDBJ whole genome shotgun (WGS) entry which is preliminary data.</text>
</comment>
<dbReference type="AlphaFoldDB" id="A0A5Q6PNA6"/>
<evidence type="ECO:0000313" key="1">
    <source>
        <dbReference type="EMBL" id="KAA1256426.1"/>
    </source>
</evidence>
<organism evidence="1 2">
    <name type="scientific">Vibrio cholerae</name>
    <dbReference type="NCBI Taxonomy" id="666"/>
    <lineage>
        <taxon>Bacteria</taxon>
        <taxon>Pseudomonadati</taxon>
        <taxon>Pseudomonadota</taxon>
        <taxon>Gammaproteobacteria</taxon>
        <taxon>Vibrionales</taxon>
        <taxon>Vibrionaceae</taxon>
        <taxon>Vibrio</taxon>
    </lineage>
</organism>
<dbReference type="Proteomes" id="UP000323225">
    <property type="component" value="Unassembled WGS sequence"/>
</dbReference>
<evidence type="ECO:0000313" key="2">
    <source>
        <dbReference type="Proteomes" id="UP000323225"/>
    </source>
</evidence>